<dbReference type="GO" id="GO:0042393">
    <property type="term" value="F:histone binding"/>
    <property type="evidence" value="ECO:0007669"/>
    <property type="project" value="InterPro"/>
</dbReference>
<dbReference type="InterPro" id="IPR017380">
    <property type="entry name" value="Hist_AcTrfase_B-typ_cat-su"/>
</dbReference>
<dbReference type="AlphaFoldDB" id="A0AAN4ZLD0"/>
<evidence type="ECO:0000256" key="2">
    <source>
        <dbReference type="ARBA" id="ARBA00010543"/>
    </source>
</evidence>
<feature type="domain" description="Histone acetyltransferase type B catalytic subunit C-terminal" evidence="10">
    <location>
        <begin position="281"/>
        <end position="332"/>
    </location>
</feature>
<evidence type="ECO:0000256" key="6">
    <source>
        <dbReference type="ARBA" id="ARBA00023242"/>
    </source>
</evidence>
<dbReference type="InterPro" id="IPR013523">
    <property type="entry name" value="Hist_AcTrfase_HAT1_C"/>
</dbReference>
<keyword evidence="7" id="KW-0012">Acyltransferase</keyword>
<feature type="non-terminal residue" evidence="11">
    <location>
        <position position="1"/>
    </location>
</feature>
<proteinExistence type="inferred from homology"/>
<evidence type="ECO:0000256" key="3">
    <source>
        <dbReference type="ARBA" id="ARBA00013184"/>
    </source>
</evidence>
<keyword evidence="12" id="KW-1185">Reference proteome</keyword>
<dbReference type="Gene3D" id="3.40.630.30">
    <property type="match status" value="1"/>
</dbReference>
<dbReference type="InterPro" id="IPR016181">
    <property type="entry name" value="Acyl_CoA_acyltransferase"/>
</dbReference>
<dbReference type="EMBL" id="BTRK01000003">
    <property type="protein sequence ID" value="GMR42009.1"/>
    <property type="molecule type" value="Genomic_DNA"/>
</dbReference>
<dbReference type="Pfam" id="PF10394">
    <property type="entry name" value="Hat1_N"/>
    <property type="match status" value="1"/>
</dbReference>
<keyword evidence="6" id="KW-0539">Nucleus</keyword>
<evidence type="ECO:0000256" key="8">
    <source>
        <dbReference type="ARBA" id="ARBA00048017"/>
    </source>
</evidence>
<dbReference type="GO" id="GO:0031509">
    <property type="term" value="P:subtelomeric heterochromatin formation"/>
    <property type="evidence" value="ECO:0007669"/>
    <property type="project" value="InterPro"/>
</dbReference>
<evidence type="ECO:0000259" key="9">
    <source>
        <dbReference type="Pfam" id="PF10394"/>
    </source>
</evidence>
<gene>
    <name evidence="11" type="ORF">PMAYCL1PPCAC_12204</name>
</gene>
<feature type="domain" description="Histone acetyl transferase HAT1 N-terminal" evidence="9">
    <location>
        <begin position="21"/>
        <end position="178"/>
    </location>
</feature>
<dbReference type="GO" id="GO:0004402">
    <property type="term" value="F:histone acetyltransferase activity"/>
    <property type="evidence" value="ECO:0007669"/>
    <property type="project" value="InterPro"/>
</dbReference>
<dbReference type="Pfam" id="PF21183">
    <property type="entry name" value="HAT1_C"/>
    <property type="match status" value="1"/>
</dbReference>
<dbReference type="Gene3D" id="3.90.360.10">
    <property type="entry name" value="Histone acetyl transferase 1 (HAT1), N-terminal domain"/>
    <property type="match status" value="1"/>
</dbReference>
<organism evidence="11 12">
    <name type="scientific">Pristionchus mayeri</name>
    <dbReference type="NCBI Taxonomy" id="1317129"/>
    <lineage>
        <taxon>Eukaryota</taxon>
        <taxon>Metazoa</taxon>
        <taxon>Ecdysozoa</taxon>
        <taxon>Nematoda</taxon>
        <taxon>Chromadorea</taxon>
        <taxon>Rhabditida</taxon>
        <taxon>Rhabditina</taxon>
        <taxon>Diplogasteromorpha</taxon>
        <taxon>Diplogasteroidea</taxon>
        <taxon>Neodiplogasteridae</taxon>
        <taxon>Pristionchus</taxon>
    </lineage>
</organism>
<comment type="similarity">
    <text evidence="2">Belongs to the HAT1 family.</text>
</comment>
<dbReference type="Proteomes" id="UP001328107">
    <property type="component" value="Unassembled WGS sequence"/>
</dbReference>
<dbReference type="PANTHER" id="PTHR12046">
    <property type="entry name" value="HISTONE ACETYLTRANSFERASE TYPE B CATALYTIC SUBUNIT"/>
    <property type="match status" value="1"/>
</dbReference>
<evidence type="ECO:0000259" key="10">
    <source>
        <dbReference type="Pfam" id="PF21183"/>
    </source>
</evidence>
<comment type="subcellular location">
    <subcellularLocation>
        <location evidence="1">Nucleus</location>
    </subcellularLocation>
</comment>
<comment type="catalytic activity">
    <reaction evidence="8">
        <text>L-lysyl-[protein] + acetyl-CoA = N(6)-acetyl-L-lysyl-[protein] + CoA + H(+)</text>
        <dbReference type="Rhea" id="RHEA:45948"/>
        <dbReference type="Rhea" id="RHEA-COMP:9752"/>
        <dbReference type="Rhea" id="RHEA-COMP:10731"/>
        <dbReference type="ChEBI" id="CHEBI:15378"/>
        <dbReference type="ChEBI" id="CHEBI:29969"/>
        <dbReference type="ChEBI" id="CHEBI:57287"/>
        <dbReference type="ChEBI" id="CHEBI:57288"/>
        <dbReference type="ChEBI" id="CHEBI:61930"/>
        <dbReference type="EC" id="2.3.1.48"/>
    </reaction>
</comment>
<dbReference type="InterPro" id="IPR037113">
    <property type="entry name" value="Hat1_N_sf"/>
</dbReference>
<comment type="caution">
    <text evidence="11">The sequence shown here is derived from an EMBL/GenBank/DDBJ whole genome shotgun (WGS) entry which is preliminary data.</text>
</comment>
<evidence type="ECO:0000256" key="4">
    <source>
        <dbReference type="ARBA" id="ARBA00021268"/>
    </source>
</evidence>
<evidence type="ECO:0000313" key="12">
    <source>
        <dbReference type="Proteomes" id="UP001328107"/>
    </source>
</evidence>
<dbReference type="GO" id="GO:0000781">
    <property type="term" value="C:chromosome, telomeric region"/>
    <property type="evidence" value="ECO:0007669"/>
    <property type="project" value="GOC"/>
</dbReference>
<dbReference type="EC" id="2.3.1.48" evidence="3"/>
<dbReference type="GO" id="GO:0005634">
    <property type="term" value="C:nucleus"/>
    <property type="evidence" value="ECO:0007669"/>
    <property type="project" value="UniProtKB-SubCell"/>
</dbReference>
<evidence type="ECO:0000313" key="11">
    <source>
        <dbReference type="EMBL" id="GMR42009.1"/>
    </source>
</evidence>
<accession>A0AAN4ZLD0</accession>
<dbReference type="InterPro" id="IPR048776">
    <property type="entry name" value="HAT1_C"/>
</dbReference>
<evidence type="ECO:0000256" key="1">
    <source>
        <dbReference type="ARBA" id="ARBA00004123"/>
    </source>
</evidence>
<reference evidence="12" key="1">
    <citation type="submission" date="2022-10" db="EMBL/GenBank/DDBJ databases">
        <title>Genome assembly of Pristionchus species.</title>
        <authorList>
            <person name="Yoshida K."/>
            <person name="Sommer R.J."/>
        </authorList>
    </citation>
    <scope>NUCLEOTIDE SEQUENCE [LARGE SCALE GENOMIC DNA]</scope>
    <source>
        <strain evidence="12">RS5460</strain>
    </source>
</reference>
<dbReference type="SUPFAM" id="SSF55729">
    <property type="entry name" value="Acyl-CoA N-acyltransferases (Nat)"/>
    <property type="match status" value="1"/>
</dbReference>
<protein>
    <recommendedName>
        <fullName evidence="4">Histone acetyltransferase type B catalytic subunit</fullName>
        <ecNumber evidence="3">2.3.1.48</ecNumber>
    </recommendedName>
</protein>
<keyword evidence="5" id="KW-0808">Transferase</keyword>
<dbReference type="Gene3D" id="1.10.10.390">
    <property type="match status" value="1"/>
</dbReference>
<evidence type="ECO:0000256" key="5">
    <source>
        <dbReference type="ARBA" id="ARBA00022679"/>
    </source>
</evidence>
<dbReference type="InterPro" id="IPR019467">
    <property type="entry name" value="Hat1_N"/>
</dbReference>
<name>A0AAN4ZLD0_9BILA</name>
<sequence>FSSMVQMDIDGIPSSSNNEYVADGLECVSLKFVRDADKIDRAEEYAPEYVYQHFGDSENIVGYKDLSLTIVYSEASMKCYPIIKYNKKMDEAKEGVKADDIMVKLKNQLPVEQMEMQVESIDEFRAVLAKEDNFKPYGELIAKFSNGGKDYEIYKKDDSDPEFDRYLTRAQTLALWYIHAAEYTDNSDDKWMHYFIYESRRRTDGIDGHTYALAGYCSLYRFYGYPEKIRPRIAQILLLPQYRACGIGASFLHRIYQDLATMKEVKDVTAEDPADGFLYLRDYVEAINLSALPEFSLEKLKEGFTEEMYTAANKTFKTNKRQCRRIYEILRLRSIGKKDEAGLKQYRLDVKKRLDIPMRRTDKDWKKLNAALEEEEIQQVAASTPSMEEKQKQLQQMYEAEVEVYKKTIHRMDKYPKIV</sequence>
<evidence type="ECO:0000256" key="7">
    <source>
        <dbReference type="ARBA" id="ARBA00023315"/>
    </source>
</evidence>